<gene>
    <name evidence="2" type="ORF">PYCCODRAFT_1470857</name>
</gene>
<feature type="compositionally biased region" description="Basic and acidic residues" evidence="1">
    <location>
        <begin position="102"/>
        <end position="112"/>
    </location>
</feature>
<feature type="region of interest" description="Disordered" evidence="1">
    <location>
        <begin position="588"/>
        <end position="658"/>
    </location>
</feature>
<organism evidence="2 3">
    <name type="scientific">Trametes coccinea (strain BRFM310)</name>
    <name type="common">Pycnoporus coccineus</name>
    <dbReference type="NCBI Taxonomy" id="1353009"/>
    <lineage>
        <taxon>Eukaryota</taxon>
        <taxon>Fungi</taxon>
        <taxon>Dikarya</taxon>
        <taxon>Basidiomycota</taxon>
        <taxon>Agaricomycotina</taxon>
        <taxon>Agaricomycetes</taxon>
        <taxon>Polyporales</taxon>
        <taxon>Polyporaceae</taxon>
        <taxon>Trametes</taxon>
    </lineage>
</organism>
<protein>
    <submittedName>
        <fullName evidence="2">Uncharacterized protein</fullName>
    </submittedName>
</protein>
<feature type="region of interest" description="Disordered" evidence="1">
    <location>
        <begin position="142"/>
        <end position="187"/>
    </location>
</feature>
<reference evidence="2 3" key="1">
    <citation type="journal article" date="2015" name="Biotechnol. Biofuels">
        <title>Enhanced degradation of softwood versus hardwood by the white-rot fungus Pycnoporus coccineus.</title>
        <authorList>
            <person name="Couturier M."/>
            <person name="Navarro D."/>
            <person name="Chevret D."/>
            <person name="Henrissat B."/>
            <person name="Piumi F."/>
            <person name="Ruiz-Duenas F.J."/>
            <person name="Martinez A.T."/>
            <person name="Grigoriev I.V."/>
            <person name="Riley R."/>
            <person name="Lipzen A."/>
            <person name="Berrin J.G."/>
            <person name="Master E.R."/>
            <person name="Rosso M.N."/>
        </authorList>
    </citation>
    <scope>NUCLEOTIDE SEQUENCE [LARGE SCALE GENOMIC DNA]</scope>
    <source>
        <strain evidence="2 3">BRFM310</strain>
    </source>
</reference>
<feature type="compositionally biased region" description="Basic and acidic residues" evidence="1">
    <location>
        <begin position="201"/>
        <end position="226"/>
    </location>
</feature>
<feature type="compositionally biased region" description="Basic and acidic residues" evidence="1">
    <location>
        <begin position="142"/>
        <end position="167"/>
    </location>
</feature>
<feature type="compositionally biased region" description="Basic residues" evidence="1">
    <location>
        <begin position="637"/>
        <end position="658"/>
    </location>
</feature>
<feature type="compositionally biased region" description="Low complexity" evidence="1">
    <location>
        <begin position="252"/>
        <end position="282"/>
    </location>
</feature>
<keyword evidence="3" id="KW-1185">Reference proteome</keyword>
<dbReference type="OrthoDB" id="3248421at2759"/>
<dbReference type="AlphaFoldDB" id="A0A1Y2IC88"/>
<feature type="region of interest" description="Disordered" evidence="1">
    <location>
        <begin position="90"/>
        <end position="112"/>
    </location>
</feature>
<proteinExistence type="predicted"/>
<sequence length="680" mass="74900">MASYAQSYGAASPVVSHSSPAPYPTVSPQQAATIQPGSITYTTTTGPDGRVTYHPFKAVPASYQTAQGLVSGIQWIPVEATSVLPANATPAVDLGAPIGRNPDGRSWQRDDDYRRKDDLSRNSVYDRDRRDRFEDDDYYRRGDRDRERDRDDDLRRARDRDGRDPNRRLSSYGGRVPGDFETDKYDKYGDRYDATADIERRMRDVDLDRRDRDRERDRDYERERTARSRRNSVYGAGERPTSTYQAAVGGNYPTSYSGTAYSSTSTYAAAPGGAYPSSPRPGDVIPPRAASPYRVGGALPRPSSPYQAPIAPRPVSPYQPGAVPRAASPFQAAAIQRAASPYGGGGIQRAASPYGGAGIQRAPSPYAAAMQRSASPYAGAAPLPNSSVYSSEPLRPHSRAPSPSPYGQPGAANVYATPQLSSIYGSQPAVYGQAPASYGGSGISAHASPRMGSTAIDPAQQGMLTVPEGFGRPPNRAQPYTHFDIMKIQDMDELLEAIPRMPAVLVPHDVYHEDWIRLMQDLAMAWAGTLPVPQYDGRPPKRSSLAADVIDLWNASFLKPRGVEMVLYKGRERRSGRLAGTVDMNLPGFDEYDVSSPSDSSDDDDDSAEERHRDRDRYGAYGGVYGRQAEAELREARRARRERKAERKKRKMEKKIRKRAKELERTYAIYLQCVSPLEGM</sequence>
<evidence type="ECO:0000313" key="3">
    <source>
        <dbReference type="Proteomes" id="UP000193067"/>
    </source>
</evidence>
<feature type="region of interest" description="Disordered" evidence="1">
    <location>
        <begin position="201"/>
        <end position="309"/>
    </location>
</feature>
<feature type="region of interest" description="Disordered" evidence="1">
    <location>
        <begin position="1"/>
        <end position="32"/>
    </location>
</feature>
<accession>A0A1Y2IC88</accession>
<feature type="compositionally biased region" description="Low complexity" evidence="1">
    <location>
        <begin position="10"/>
        <end position="20"/>
    </location>
</feature>
<feature type="compositionally biased region" description="Basic and acidic residues" evidence="1">
    <location>
        <begin position="609"/>
        <end position="618"/>
    </location>
</feature>
<feature type="region of interest" description="Disordered" evidence="1">
    <location>
        <begin position="388"/>
        <end position="412"/>
    </location>
</feature>
<dbReference type="EMBL" id="KZ084135">
    <property type="protein sequence ID" value="OSC98716.1"/>
    <property type="molecule type" value="Genomic_DNA"/>
</dbReference>
<evidence type="ECO:0000256" key="1">
    <source>
        <dbReference type="SAM" id="MobiDB-lite"/>
    </source>
</evidence>
<name>A0A1Y2IC88_TRAC3</name>
<dbReference type="Proteomes" id="UP000193067">
    <property type="component" value="Unassembled WGS sequence"/>
</dbReference>
<dbReference type="STRING" id="1353009.A0A1Y2IC88"/>
<evidence type="ECO:0000313" key="2">
    <source>
        <dbReference type="EMBL" id="OSC98716.1"/>
    </source>
</evidence>